<accession>A0A1X0A4F2</accession>
<dbReference type="Pfam" id="PF25209">
    <property type="entry name" value="Phage_capsid_4"/>
    <property type="match status" value="1"/>
</dbReference>
<gene>
    <name evidence="1" type="ORF">BST13_33535</name>
</gene>
<dbReference type="OrthoDB" id="4410359at2"/>
<reference evidence="1 2" key="1">
    <citation type="submission" date="2017-02" db="EMBL/GenBank/DDBJ databases">
        <title>The new phylogeny of genus Mycobacterium.</title>
        <authorList>
            <person name="Tortoli E."/>
            <person name="Trovato A."/>
            <person name="Cirillo D.M."/>
        </authorList>
    </citation>
    <scope>NUCLEOTIDE SEQUENCE [LARGE SCALE GENOMIC DNA]</scope>
    <source>
        <strain evidence="1 2">RW6</strain>
    </source>
</reference>
<organism evidence="1 2">
    <name type="scientific">Mycobacterium aquaticum</name>
    <dbReference type="NCBI Taxonomy" id="1927124"/>
    <lineage>
        <taxon>Bacteria</taxon>
        <taxon>Bacillati</taxon>
        <taxon>Actinomycetota</taxon>
        <taxon>Actinomycetes</taxon>
        <taxon>Mycobacteriales</taxon>
        <taxon>Mycobacteriaceae</taxon>
        <taxon>Mycobacterium</taxon>
    </lineage>
</organism>
<name>A0A1X0A4F2_9MYCO</name>
<comment type="caution">
    <text evidence="1">The sequence shown here is derived from an EMBL/GenBank/DDBJ whole genome shotgun (WGS) entry which is preliminary data.</text>
</comment>
<keyword evidence="2" id="KW-1185">Reference proteome</keyword>
<dbReference type="RefSeq" id="WP_083169896.1">
    <property type="nucleotide sequence ID" value="NZ_MVHF01000055.1"/>
</dbReference>
<dbReference type="STRING" id="1927124.BST13_33535"/>
<evidence type="ECO:0000313" key="1">
    <source>
        <dbReference type="EMBL" id="ORA24894.1"/>
    </source>
</evidence>
<evidence type="ECO:0000313" key="2">
    <source>
        <dbReference type="Proteomes" id="UP000192448"/>
    </source>
</evidence>
<proteinExistence type="predicted"/>
<protein>
    <recommendedName>
        <fullName evidence="3">Major capsid protein</fullName>
    </recommendedName>
</protein>
<dbReference type="EMBL" id="MVHF01000055">
    <property type="protein sequence ID" value="ORA24894.1"/>
    <property type="molecule type" value="Genomic_DNA"/>
</dbReference>
<evidence type="ECO:0008006" key="3">
    <source>
        <dbReference type="Google" id="ProtNLM"/>
    </source>
</evidence>
<dbReference type="AlphaFoldDB" id="A0A1X0A4F2"/>
<sequence>MAKTGVVSISDGPRTTVADLIGSPMMVPTKQMELMKNIFITDTVFRDEGPNPSGLVGYTEGEPTFLVGDVEDVAEFAEIPVTYGEMGVPRVAVANKKGLAVRISREMRDENRIGRVNTQMTQLRNTFKRANDRALRALLLSNAVPTMPVAAAWDTANGNPRIDLALGIKEITFATPNGDVASAEEWAGFDPDAVILNPGILPVLLDNEKFLKVYNGNIAGDTPLLTGQLPGTILGRKIIGSMSFPEDRLLLCQTKVIGFYSDTRPLEMTGLYPEGNGPNGGPTETWRADMTHKRVMALDQPKAGLWLTGLVTP</sequence>
<dbReference type="Proteomes" id="UP000192448">
    <property type="component" value="Unassembled WGS sequence"/>
</dbReference>